<reference evidence="1 2" key="1">
    <citation type="submission" date="2023-07" db="EMBL/GenBank/DDBJ databases">
        <title>Sorghum-associated microbial communities from plants grown in Nebraska, USA.</title>
        <authorList>
            <person name="Schachtman D."/>
        </authorList>
    </citation>
    <scope>NUCLEOTIDE SEQUENCE [LARGE SCALE GENOMIC DNA]</scope>
    <source>
        <strain evidence="1 2">BE313</strain>
    </source>
</reference>
<gene>
    <name evidence="1" type="ORF">J2X19_002767</name>
</gene>
<dbReference type="EMBL" id="JAVDXT010000002">
    <property type="protein sequence ID" value="MDR7378088.1"/>
    <property type="molecule type" value="Genomic_DNA"/>
</dbReference>
<dbReference type="Proteomes" id="UP001180487">
    <property type="component" value="Unassembled WGS sequence"/>
</dbReference>
<name>A0ABU2C9R9_9BURK</name>
<evidence type="ECO:0000313" key="1">
    <source>
        <dbReference type="EMBL" id="MDR7378088.1"/>
    </source>
</evidence>
<sequence>MSHAPSAPSAISEADLHAYIDGQLEPERQAEMEAYLAQRPDEAQRLAVYRAQTRGLRALYAPVLLETLPPRLVQAALPRQPWYAQRLAAGIAIALVSAASAWFVRGSVDGEALRLALAPAAQGALAGFAQRAAVAHVVYSPEVRHPVEVNADQEQHLVAWLSKRLGAAVKVPSLQPMGYALMGGRLLPGDSGPVAQFMYQDASGQRLTLYVTHEAPKLSPQAETAFHFGQDGKVNVFYWVDHSFGYALSGSVDKATLTRVAQEVYRQIAPAVPAG</sequence>
<proteinExistence type="predicted"/>
<keyword evidence="2" id="KW-1185">Reference proteome</keyword>
<dbReference type="RefSeq" id="WP_310373952.1">
    <property type="nucleotide sequence ID" value="NZ_JAVDXT010000002.1"/>
</dbReference>
<comment type="caution">
    <text evidence="1">The sequence shown here is derived from an EMBL/GenBank/DDBJ whole genome shotgun (WGS) entry which is preliminary data.</text>
</comment>
<protein>
    <submittedName>
        <fullName evidence="1">Anti-sigma factor RsiW</fullName>
    </submittedName>
</protein>
<organism evidence="1 2">
    <name type="scientific">Rhodoferax ferrireducens</name>
    <dbReference type="NCBI Taxonomy" id="192843"/>
    <lineage>
        <taxon>Bacteria</taxon>
        <taxon>Pseudomonadati</taxon>
        <taxon>Pseudomonadota</taxon>
        <taxon>Betaproteobacteria</taxon>
        <taxon>Burkholderiales</taxon>
        <taxon>Comamonadaceae</taxon>
        <taxon>Rhodoferax</taxon>
    </lineage>
</organism>
<accession>A0ABU2C9R9</accession>
<evidence type="ECO:0000313" key="2">
    <source>
        <dbReference type="Proteomes" id="UP001180487"/>
    </source>
</evidence>